<name>A0ABN7WTC2_GIGMA</name>
<protein>
    <submittedName>
        <fullName evidence="1">3746_t:CDS:1</fullName>
    </submittedName>
</protein>
<accession>A0ABN7WTC2</accession>
<reference evidence="1 2" key="1">
    <citation type="submission" date="2021-06" db="EMBL/GenBank/DDBJ databases">
        <authorList>
            <person name="Kallberg Y."/>
            <person name="Tangrot J."/>
            <person name="Rosling A."/>
        </authorList>
    </citation>
    <scope>NUCLEOTIDE SEQUENCE [LARGE SCALE GENOMIC DNA]</scope>
    <source>
        <strain evidence="1 2">120-4 pot B 10/14</strain>
    </source>
</reference>
<comment type="caution">
    <text evidence="1">The sequence shown here is derived from an EMBL/GenBank/DDBJ whole genome shotgun (WGS) entry which is preliminary data.</text>
</comment>
<organism evidence="1 2">
    <name type="scientific">Gigaspora margarita</name>
    <dbReference type="NCBI Taxonomy" id="4874"/>
    <lineage>
        <taxon>Eukaryota</taxon>
        <taxon>Fungi</taxon>
        <taxon>Fungi incertae sedis</taxon>
        <taxon>Mucoromycota</taxon>
        <taxon>Glomeromycotina</taxon>
        <taxon>Glomeromycetes</taxon>
        <taxon>Diversisporales</taxon>
        <taxon>Gigasporaceae</taxon>
        <taxon>Gigaspora</taxon>
    </lineage>
</organism>
<evidence type="ECO:0000313" key="1">
    <source>
        <dbReference type="EMBL" id="CAG8839254.1"/>
    </source>
</evidence>
<proteinExistence type="predicted"/>
<sequence>EEKILLKEKLELEDVKTLSVGEGMKVNHFLLNKKRNIDNFDGSSTKKKVDSRIRVTEMTLNESKMEVLLGDNLEEVKKNVALIYAVCGYLDYRVEDTKEIISLFNKKEKFFKNKTDRNSGYNNMKLDLQTRLTLWDLLASSKFAKIRHCFSHFGKITAPEWKDFDKTRAVFVSILCKNKKTKKNLESLWSLHYKEGNLCRLISDKFDAELLKKRKEHRAVLRGISHTALKEALL</sequence>
<keyword evidence="2" id="KW-1185">Reference proteome</keyword>
<dbReference type="EMBL" id="CAJVQB010060049">
    <property type="protein sequence ID" value="CAG8839254.1"/>
    <property type="molecule type" value="Genomic_DNA"/>
</dbReference>
<feature type="non-terminal residue" evidence="1">
    <location>
        <position position="1"/>
    </location>
</feature>
<dbReference type="Proteomes" id="UP000789901">
    <property type="component" value="Unassembled WGS sequence"/>
</dbReference>
<gene>
    <name evidence="1" type="ORF">GMARGA_LOCUS34365</name>
</gene>
<evidence type="ECO:0000313" key="2">
    <source>
        <dbReference type="Proteomes" id="UP000789901"/>
    </source>
</evidence>